<dbReference type="SUPFAM" id="SSF55804">
    <property type="entry name" value="Phoshotransferase/anion transport protein"/>
    <property type="match status" value="1"/>
</dbReference>
<gene>
    <name evidence="2" type="ORF">IAA16_03255</name>
</gene>
<keyword evidence="2" id="KW-0762">Sugar transport</keyword>
<dbReference type="CDD" id="cd00211">
    <property type="entry name" value="PTS_IIA_fru"/>
    <property type="match status" value="1"/>
</dbReference>
<dbReference type="GO" id="GO:0030295">
    <property type="term" value="F:protein kinase activator activity"/>
    <property type="evidence" value="ECO:0007669"/>
    <property type="project" value="TreeGrafter"/>
</dbReference>
<reference evidence="2" key="2">
    <citation type="submission" date="2021-04" db="EMBL/GenBank/DDBJ databases">
        <authorList>
            <person name="Gilroy R."/>
        </authorList>
    </citation>
    <scope>NUCLEOTIDE SEQUENCE</scope>
    <source>
        <strain evidence="2">Gambia15-2214</strain>
    </source>
</reference>
<dbReference type="PROSITE" id="PS51094">
    <property type="entry name" value="PTS_EIIA_TYPE_2"/>
    <property type="match status" value="1"/>
</dbReference>
<dbReference type="InterPro" id="IPR051541">
    <property type="entry name" value="PTS_SugarTrans_NitroReg"/>
</dbReference>
<evidence type="ECO:0000259" key="1">
    <source>
        <dbReference type="PROSITE" id="PS51094"/>
    </source>
</evidence>
<protein>
    <submittedName>
        <fullName evidence="2">PTS sugar transporter subunit IIA</fullName>
    </submittedName>
</protein>
<dbReference type="PANTHER" id="PTHR47738:SF1">
    <property type="entry name" value="NITROGEN REGULATORY PROTEIN"/>
    <property type="match status" value="1"/>
</dbReference>
<proteinExistence type="predicted"/>
<keyword evidence="2" id="KW-0813">Transport</keyword>
<dbReference type="Proteomes" id="UP000823914">
    <property type="component" value="Unassembled WGS sequence"/>
</dbReference>
<dbReference type="PANTHER" id="PTHR47738">
    <property type="entry name" value="PTS SYSTEM FRUCTOSE-LIKE EIIA COMPONENT-RELATED"/>
    <property type="match status" value="1"/>
</dbReference>
<name>A0A9E2L2C1_9SPIR</name>
<reference evidence="2" key="1">
    <citation type="journal article" date="2021" name="PeerJ">
        <title>Extensive microbial diversity within the chicken gut microbiome revealed by metagenomics and culture.</title>
        <authorList>
            <person name="Gilroy R."/>
            <person name="Ravi A."/>
            <person name="Getino M."/>
            <person name="Pursley I."/>
            <person name="Horton D.L."/>
            <person name="Alikhan N.F."/>
            <person name="Baker D."/>
            <person name="Gharbi K."/>
            <person name="Hall N."/>
            <person name="Watson M."/>
            <person name="Adriaenssens E.M."/>
            <person name="Foster-Nyarko E."/>
            <person name="Jarju S."/>
            <person name="Secka A."/>
            <person name="Antonio M."/>
            <person name="Oren A."/>
            <person name="Chaudhuri R.R."/>
            <person name="La Ragione R."/>
            <person name="Hildebrand F."/>
            <person name="Pallen M.J."/>
        </authorList>
    </citation>
    <scope>NUCLEOTIDE SEQUENCE</scope>
    <source>
        <strain evidence="2">Gambia15-2214</strain>
    </source>
</reference>
<dbReference type="InterPro" id="IPR002178">
    <property type="entry name" value="PTS_EIIA_type-2_dom"/>
</dbReference>
<evidence type="ECO:0000313" key="2">
    <source>
        <dbReference type="EMBL" id="MBU3849567.1"/>
    </source>
</evidence>
<dbReference type="Gene3D" id="3.40.930.10">
    <property type="entry name" value="Mannitol-specific EII, Chain A"/>
    <property type="match status" value="1"/>
</dbReference>
<dbReference type="Pfam" id="PF00359">
    <property type="entry name" value="PTS_EIIA_2"/>
    <property type="match status" value="1"/>
</dbReference>
<dbReference type="EMBL" id="JAHLFV010000072">
    <property type="protein sequence ID" value="MBU3849567.1"/>
    <property type="molecule type" value="Genomic_DNA"/>
</dbReference>
<sequence>MKSNLISSLIEKGKIIYDVPGKTVQEVYRHVCDAIEFPENLSADQVYEALILREDLLSTAVGNGIALPHPRKSILREEESERIYIFFVKDPLDMGSPDGSLVSVFFLLLTKNRSTHLEILSSIAKMTQLPEIREKLINTKSDKDIIALFQ</sequence>
<comment type="caution">
    <text evidence="2">The sequence shown here is derived from an EMBL/GenBank/DDBJ whole genome shotgun (WGS) entry which is preliminary data.</text>
</comment>
<evidence type="ECO:0000313" key="3">
    <source>
        <dbReference type="Proteomes" id="UP000823914"/>
    </source>
</evidence>
<dbReference type="AlphaFoldDB" id="A0A9E2L2C1"/>
<feature type="domain" description="PTS EIIA type-2" evidence="1">
    <location>
        <begin position="8"/>
        <end position="150"/>
    </location>
</feature>
<accession>A0A9E2L2C1</accession>
<dbReference type="InterPro" id="IPR016152">
    <property type="entry name" value="PTrfase/Anion_transptr"/>
</dbReference>
<organism evidence="2 3">
    <name type="scientific">Candidatus Treponema excrementipullorum</name>
    <dbReference type="NCBI Taxonomy" id="2838768"/>
    <lineage>
        <taxon>Bacteria</taxon>
        <taxon>Pseudomonadati</taxon>
        <taxon>Spirochaetota</taxon>
        <taxon>Spirochaetia</taxon>
        <taxon>Spirochaetales</taxon>
        <taxon>Treponemataceae</taxon>
        <taxon>Treponema</taxon>
    </lineage>
</organism>